<evidence type="ECO:0008006" key="2">
    <source>
        <dbReference type="Google" id="ProtNLM"/>
    </source>
</evidence>
<reference evidence="1" key="1">
    <citation type="submission" date="2018-06" db="EMBL/GenBank/DDBJ databases">
        <authorList>
            <person name="Zhirakovskaya E."/>
        </authorList>
    </citation>
    <scope>NUCLEOTIDE SEQUENCE</scope>
</reference>
<organism evidence="1">
    <name type="scientific">hydrothermal vent metagenome</name>
    <dbReference type="NCBI Taxonomy" id="652676"/>
    <lineage>
        <taxon>unclassified sequences</taxon>
        <taxon>metagenomes</taxon>
        <taxon>ecological metagenomes</taxon>
    </lineage>
</organism>
<dbReference type="EMBL" id="UOFP01000307">
    <property type="protein sequence ID" value="VAW90072.1"/>
    <property type="molecule type" value="Genomic_DNA"/>
</dbReference>
<protein>
    <recommendedName>
        <fullName evidence="2">Peptidase C39-like domain-containing protein</fullName>
    </recommendedName>
</protein>
<name>A0A3B0ZRL0_9ZZZZ</name>
<accession>A0A3B0ZRL0</accession>
<proteinExistence type="predicted"/>
<sequence>MTLFIFVFPSICLSSTQYINEIADFTQTDVKGKISGNGQQYCAPVAVSNSLVWLGDQKNQLSLIRKLASKQYMNTSLKNGTGTTGVLRGVEKISKALFGGYEYLEYEGWRKHPTSYSRGVKRPDIERLKSAVSRRSSAWVNIGWYQYDERENEYKRVGGHWVTLVGSNAKQLIFHDPAPRAGGDFSNEFVNYSIINSGMLVGRKSGLPTKAKDYISLERGMHIKSSADFAIIDGVVYFGI</sequence>
<dbReference type="AlphaFoldDB" id="A0A3B0ZRL0"/>
<gene>
    <name evidence="1" type="ORF">MNBD_GAMMA18-1992</name>
</gene>
<evidence type="ECO:0000313" key="1">
    <source>
        <dbReference type="EMBL" id="VAW90072.1"/>
    </source>
</evidence>